<sequence length="640" mass="68534">MAYSFVPPQSAAGVHALLATNRLETRPRSPEFNRALRAEIRDPAWLLARQWQLHEFQAEDRGTPAFTEVVLNELPLSRLALPGRPSRPYSPRNQPLEAAVEAQPRVVGLGLCLQMGQYWLRQLRMLPALVAATPAGRAAALAVFPQLYPLRASAADAAPVAYAQEATTSEALALLQLAGDAALDGYALYQALLAPHRAVLAPALGDNELLAVAIAALPLTQALPTAALAPLTAVVSPAALDEQARQFVLAFHRLYLLGEGSTSWSTENMAYDFAVGTTGATGLGTSNYPGGGTLPWYSADQQPALAGSPATPAAPITRTFLPTEVQFPGAPAARWWEFEDRRVDFGQVTGDPSDWGRMLLQEFMFLYQNDWFSVPFSAQTGSVCAVQSIKVTDVFGRRYAIQPAGAGQLAEQSGGSRIDNDEGRWSLFAQTDPARSGPATAPTLYLPAAALAPLVSRPVEQVSFCREEATNLVWAVESIVPDGFAGGVDGNAAAAQVAETLRRLAPTAPPAPDAAAPAYTYQLAGSVPENWLPFVPTFDVASGLTVLEQGVLPRQGLSLNPAAPEAVVQPRTALLQLHPNERYQLHEHEIPPTGVRVDGSCYRVRWYDGRTVLWFGRHRGPAQPGGGSGLVFDQLKPGPR</sequence>
<proteinExistence type="predicted"/>
<name>A0A927GLJ8_9BACT</name>
<keyword evidence="2" id="KW-1185">Reference proteome</keyword>
<dbReference type="AlphaFoldDB" id="A0A927GLJ8"/>
<dbReference type="Proteomes" id="UP000612233">
    <property type="component" value="Unassembled WGS sequence"/>
</dbReference>
<dbReference type="RefSeq" id="WP_191007069.1">
    <property type="nucleotide sequence ID" value="NZ_JACXAD010000032.1"/>
</dbReference>
<reference evidence="1" key="1">
    <citation type="submission" date="2020-09" db="EMBL/GenBank/DDBJ databases">
        <authorList>
            <person name="Kim M.K."/>
        </authorList>
    </citation>
    <scope>NUCLEOTIDE SEQUENCE</scope>
    <source>
        <strain evidence="1">BT664</strain>
    </source>
</reference>
<comment type="caution">
    <text evidence="1">The sequence shown here is derived from an EMBL/GenBank/DDBJ whole genome shotgun (WGS) entry which is preliminary data.</text>
</comment>
<organism evidence="1 2">
    <name type="scientific">Hymenobacter montanus</name>
    <dbReference type="NCBI Taxonomy" id="2771359"/>
    <lineage>
        <taxon>Bacteria</taxon>
        <taxon>Pseudomonadati</taxon>
        <taxon>Bacteroidota</taxon>
        <taxon>Cytophagia</taxon>
        <taxon>Cytophagales</taxon>
        <taxon>Hymenobacteraceae</taxon>
        <taxon>Hymenobacter</taxon>
    </lineage>
</organism>
<accession>A0A927GLJ8</accession>
<gene>
    <name evidence="1" type="ORF">IC235_20425</name>
</gene>
<evidence type="ECO:0000313" key="1">
    <source>
        <dbReference type="EMBL" id="MBD2770259.1"/>
    </source>
</evidence>
<protein>
    <submittedName>
        <fullName evidence="1">Uncharacterized protein</fullName>
    </submittedName>
</protein>
<dbReference type="EMBL" id="JACXAD010000032">
    <property type="protein sequence ID" value="MBD2770259.1"/>
    <property type="molecule type" value="Genomic_DNA"/>
</dbReference>
<evidence type="ECO:0000313" key="2">
    <source>
        <dbReference type="Proteomes" id="UP000612233"/>
    </source>
</evidence>